<keyword evidence="4" id="KW-1185">Reference proteome</keyword>
<feature type="compositionally biased region" description="Polar residues" evidence="1">
    <location>
        <begin position="85"/>
        <end position="98"/>
    </location>
</feature>
<feature type="region of interest" description="Disordered" evidence="1">
    <location>
        <begin position="226"/>
        <end position="327"/>
    </location>
</feature>
<dbReference type="SUPFAM" id="SSF46934">
    <property type="entry name" value="UBA-like"/>
    <property type="match status" value="1"/>
</dbReference>
<feature type="compositionally biased region" description="Polar residues" evidence="1">
    <location>
        <begin position="261"/>
        <end position="277"/>
    </location>
</feature>
<dbReference type="AlphaFoldDB" id="A0A1Z5TS67"/>
<dbReference type="InParanoid" id="A0A1Z5TS67"/>
<feature type="compositionally biased region" description="Gly residues" evidence="1">
    <location>
        <begin position="313"/>
        <end position="324"/>
    </location>
</feature>
<dbReference type="STRING" id="1157616.A0A1Z5TS67"/>
<dbReference type="SMART" id="SM00213">
    <property type="entry name" value="UBQ"/>
    <property type="match status" value="1"/>
</dbReference>
<dbReference type="GO" id="GO:0031593">
    <property type="term" value="F:polyubiquitin modification-dependent protein binding"/>
    <property type="evidence" value="ECO:0007669"/>
    <property type="project" value="TreeGrafter"/>
</dbReference>
<dbReference type="InterPro" id="IPR000626">
    <property type="entry name" value="Ubiquitin-like_dom"/>
</dbReference>
<dbReference type="Gene3D" id="1.10.8.10">
    <property type="entry name" value="DNA helicase RuvA subunit, C-terminal domain"/>
    <property type="match status" value="1"/>
</dbReference>
<dbReference type="InterPro" id="IPR015496">
    <property type="entry name" value="Ubiquilin"/>
</dbReference>
<dbReference type="InterPro" id="IPR009060">
    <property type="entry name" value="UBA-like_sf"/>
</dbReference>
<gene>
    <name evidence="3" type="ORF">BTJ68_01171</name>
</gene>
<evidence type="ECO:0000259" key="2">
    <source>
        <dbReference type="PROSITE" id="PS50053"/>
    </source>
</evidence>
<dbReference type="EMBL" id="MUNK01000008">
    <property type="protein sequence ID" value="OTA38781.1"/>
    <property type="molecule type" value="Genomic_DNA"/>
</dbReference>
<dbReference type="Proteomes" id="UP000194280">
    <property type="component" value="Unassembled WGS sequence"/>
</dbReference>
<dbReference type="InterPro" id="IPR029071">
    <property type="entry name" value="Ubiquitin-like_domsf"/>
</dbReference>
<feature type="region of interest" description="Disordered" evidence="1">
    <location>
        <begin position="85"/>
        <end position="118"/>
    </location>
</feature>
<evidence type="ECO:0000313" key="3">
    <source>
        <dbReference type="EMBL" id="OTA38781.1"/>
    </source>
</evidence>
<comment type="caution">
    <text evidence="3">The sequence shown here is derived from an EMBL/GenBank/DDBJ whole genome shotgun (WGS) entry which is preliminary data.</text>
</comment>
<evidence type="ECO:0000256" key="1">
    <source>
        <dbReference type="SAM" id="MobiDB-lite"/>
    </source>
</evidence>
<feature type="compositionally biased region" description="Low complexity" evidence="1">
    <location>
        <begin position="294"/>
        <end position="305"/>
    </location>
</feature>
<dbReference type="GO" id="GO:0005829">
    <property type="term" value="C:cytosol"/>
    <property type="evidence" value="ECO:0007669"/>
    <property type="project" value="TreeGrafter"/>
</dbReference>
<evidence type="ECO:0000313" key="4">
    <source>
        <dbReference type="Proteomes" id="UP000194280"/>
    </source>
</evidence>
<feature type="domain" description="Ubiquitin-like" evidence="2">
    <location>
        <begin position="10"/>
        <end position="81"/>
    </location>
</feature>
<proteinExistence type="predicted"/>
<accession>A0A1Z5TS67</accession>
<dbReference type="FunCoup" id="A0A1Z5TS67">
    <property type="interactions" value="1137"/>
</dbReference>
<organism evidence="3 4">
    <name type="scientific">Hortaea werneckii EXF-2000</name>
    <dbReference type="NCBI Taxonomy" id="1157616"/>
    <lineage>
        <taxon>Eukaryota</taxon>
        <taxon>Fungi</taxon>
        <taxon>Dikarya</taxon>
        <taxon>Ascomycota</taxon>
        <taxon>Pezizomycotina</taxon>
        <taxon>Dothideomycetes</taxon>
        <taxon>Dothideomycetidae</taxon>
        <taxon>Mycosphaerellales</taxon>
        <taxon>Teratosphaeriaceae</taxon>
        <taxon>Hortaea</taxon>
    </lineage>
</organism>
<dbReference type="Gene3D" id="3.10.20.90">
    <property type="entry name" value="Phosphatidylinositol 3-kinase Catalytic Subunit, Chain A, domain 1"/>
    <property type="match status" value="1"/>
</dbReference>
<dbReference type="PANTHER" id="PTHR10677:SF3">
    <property type="entry name" value="FI07626P-RELATED"/>
    <property type="match status" value="1"/>
</dbReference>
<dbReference type="Pfam" id="PF00240">
    <property type="entry name" value="ubiquitin"/>
    <property type="match status" value="1"/>
</dbReference>
<name>A0A1Z5TS67_HORWE</name>
<dbReference type="SUPFAM" id="SSF54236">
    <property type="entry name" value="Ubiquitin-like"/>
    <property type="match status" value="1"/>
</dbReference>
<dbReference type="PROSITE" id="PS50053">
    <property type="entry name" value="UBIQUITIN_2"/>
    <property type="match status" value="1"/>
</dbReference>
<sequence>MAEAESEQQITFNVKSSADAKYVITVPTTTTIADLKQKLSTEEYANLAPERQRLIYSGRVLKDQDTIASVKIKDGNTVHLVRGAESNNRQNPANQGGAAQTVPGAGQSPAGNVPSNIAAGTGASNPLAQLTGARYAGFHGLPGMDAFGADGGMGAPPNPDQMLRMLEDPNFAQQMNEAMNNPAVIGMLRENPMIRNNPMARAAIENPEFRRMMMNPDMIRMQMQMQRAMGGEQGGQSAFPMPGATDTTPQAGSEGQAGAGTDTQDQQPNAGTQQQPPQGNPFAALFGGAGGAPGAQQSGAEGQQQPPNPFGNLFGGGQQQGGGQQNPLQQMTQQLMQNPQMMQNMMNMMGGGGGGAGGAGAPNADGSGAAGGAGGMGGFNPWAALGGMGMGGGEAPQPQDDRPPEVRYEAQLQQLNDMGFFEFERNVQALRRSGGRTVPDLESKILHQAILEEEFAQNFPDHPKAKHPAQHAAAAVRTTKFGGIALVDPKVHGTPIRFVTEGYRLGANVLQVGACTFMNIPYGTTVQSNLRVEPPSNVSGNARVMLQVVNQVLERKTGKKTYLLVAELDVTESMTKAALTELAAAAEIPLPLIQIATPTEKDRDSEIDWCALADEFEVSCQVASIVDLAAGFFPKLTAETCSMQTLTLMSELERIKTQHQDFFILKPTGYHRNGMFSGVNVPSTSQHLDLTLFDSDPNRASGEADKAARALRDRVVSAVAEGCAKESAVDDMPALWIAFLSDLGRYAGCLVQAFLNMGE</sequence>
<reference evidence="3 4" key="1">
    <citation type="submission" date="2017-01" db="EMBL/GenBank/DDBJ databases">
        <title>The recent genome duplication of the halophilic yeast Hortaea werneckii: insights from long-read sequencing.</title>
        <authorList>
            <person name="Sinha S."/>
            <person name="Flibotte S."/>
            <person name="Neira M."/>
            <person name="Lenassi M."/>
            <person name="Gostincar C."/>
            <person name="Stajich J.E."/>
            <person name="Nislow C.E."/>
        </authorList>
    </citation>
    <scope>NUCLEOTIDE SEQUENCE [LARGE SCALE GENOMIC DNA]</scope>
    <source>
        <strain evidence="3 4">EXF-2000</strain>
    </source>
</reference>
<dbReference type="PANTHER" id="PTHR10677">
    <property type="entry name" value="UBIQUILIN"/>
    <property type="match status" value="1"/>
</dbReference>
<dbReference type="GO" id="GO:0006511">
    <property type="term" value="P:ubiquitin-dependent protein catabolic process"/>
    <property type="evidence" value="ECO:0007669"/>
    <property type="project" value="TreeGrafter"/>
</dbReference>
<dbReference type="VEuPathDB" id="FungiDB:BTJ68_01171"/>
<protein>
    <recommendedName>
        <fullName evidence="2">Ubiquitin-like domain-containing protein</fullName>
    </recommendedName>
</protein>